<organism evidence="6 7">
    <name type="scientific">Agrocybe chaxingu</name>
    <dbReference type="NCBI Taxonomy" id="84603"/>
    <lineage>
        <taxon>Eukaryota</taxon>
        <taxon>Fungi</taxon>
        <taxon>Dikarya</taxon>
        <taxon>Basidiomycota</taxon>
        <taxon>Agaricomycotina</taxon>
        <taxon>Agaricomycetes</taxon>
        <taxon>Agaricomycetidae</taxon>
        <taxon>Agaricales</taxon>
        <taxon>Agaricineae</taxon>
        <taxon>Strophariaceae</taxon>
        <taxon>Agrocybe</taxon>
    </lineage>
</organism>
<evidence type="ECO:0000256" key="1">
    <source>
        <dbReference type="ARBA" id="ARBA00004496"/>
    </source>
</evidence>
<evidence type="ECO:0000313" key="7">
    <source>
        <dbReference type="Proteomes" id="UP001148786"/>
    </source>
</evidence>
<dbReference type="GO" id="GO:0000932">
    <property type="term" value="C:P-body"/>
    <property type="evidence" value="ECO:0007669"/>
    <property type="project" value="TreeGrafter"/>
</dbReference>
<dbReference type="PANTHER" id="PTHR15598:SF5">
    <property type="entry name" value="ENHANCER OF MRNA-DECAPPING PROTEIN 4"/>
    <property type="match status" value="1"/>
</dbReference>
<comment type="caution">
    <text evidence="6">The sequence shown here is derived from an EMBL/GenBank/DDBJ whole genome shotgun (WGS) entry which is preliminary data.</text>
</comment>
<evidence type="ECO:0000256" key="3">
    <source>
        <dbReference type="ARBA" id="ARBA00022574"/>
    </source>
</evidence>
<protein>
    <recommendedName>
        <fullName evidence="8">Enhancer of mRNA-decapping protein 4 WD40 repeat region domain-containing protein</fullName>
    </recommendedName>
</protein>
<keyword evidence="3" id="KW-0853">WD repeat</keyword>
<feature type="compositionally biased region" description="Polar residues" evidence="5">
    <location>
        <begin position="7"/>
        <end position="25"/>
    </location>
</feature>
<feature type="region of interest" description="Disordered" evidence="5">
    <location>
        <begin position="662"/>
        <end position="720"/>
    </location>
</feature>
<feature type="compositionally biased region" description="Basic and acidic residues" evidence="5">
    <location>
        <begin position="32"/>
        <end position="46"/>
    </location>
</feature>
<dbReference type="PANTHER" id="PTHR15598">
    <property type="entry name" value="ENHANCER OF MRNA-DECAPPING PROTEIN 4"/>
    <property type="match status" value="1"/>
</dbReference>
<dbReference type="InterPro" id="IPR015943">
    <property type="entry name" value="WD40/YVTN_repeat-like_dom_sf"/>
</dbReference>
<proteinExistence type="predicted"/>
<evidence type="ECO:0008006" key="8">
    <source>
        <dbReference type="Google" id="ProtNLM"/>
    </source>
</evidence>
<dbReference type="EMBL" id="JANKHO010002511">
    <property type="protein sequence ID" value="KAJ3491804.1"/>
    <property type="molecule type" value="Genomic_DNA"/>
</dbReference>
<reference evidence="6" key="1">
    <citation type="submission" date="2022-07" db="EMBL/GenBank/DDBJ databases">
        <title>Genome Sequence of Agrocybe chaxingu.</title>
        <authorList>
            <person name="Buettner E."/>
        </authorList>
    </citation>
    <scope>NUCLEOTIDE SEQUENCE</scope>
    <source>
        <strain evidence="6">MP-N11</strain>
    </source>
</reference>
<evidence type="ECO:0000313" key="6">
    <source>
        <dbReference type="EMBL" id="KAJ3491804.1"/>
    </source>
</evidence>
<feature type="region of interest" description="Disordered" evidence="5">
    <location>
        <begin position="1"/>
        <end position="261"/>
    </location>
</feature>
<sequence>MIDQIMGGTTSRSTTYSDTQRSNPQAPSPPYTRDDFRSFQPHDHSAETSPRARPLQHPPQAPPPPQQQQQQPPSPRRSMFEFTSPFDHLSSSTGSIKKKAVPPQPSNVSSGNEDSSWTSVTDPKRQSVENLLENMTRGLPQQSQPQPPAYESYLSSDYSQGESAPIRAPLPPIPASKPVSVPIPIPNVTGSPRGGSPKGQPLHRPQPRAAEVNNNQQATYPGAGGRRDKDSSPGPRGRGGAPRTGQPGPKFSKPRSPSPQSQTIIFDVSQPLEEILARDAVKSTAIALVRQDSVFLPGTTIGATHWVAYAMTRGRVRVISRSSGDRTLLQLPQIFSQASSVIDMAVYGNRLAGVTSDGGFVVWELPELITDDVPGRILLCVPPTNDSDAIRAVKWHPKDPDTLAIASDNQIYVIDLANTHALHGQPLPHSDLHHIGQPFNVPSTVVAFDFDVVHHALATISEDSSLTIWNMHDSLPYAVHKIRGEDIPSSLTFVDGGIVVGRRNGTTFQLLSMTNKSILSTIKFINSAQEDPDMFGHISYDSRIQTLWVANSRRESLIALKVHIEPSFATGEESVRGWIEQVAEFTGIKPTIHFVILTADADPHGDEALAACVAAKVPPGELALVAFSVHSSGVDQVLIRREWFDQALASAESKLPPIDIPTPYMPLDNKPQLQRAPLPIPPAMSQPSSVQFAPPRNRTPPSDDVDNEFGSGDQKGRGVKGKNVNWKEKEEINKDKASKSSELSIVESSALGQALTKEMKKTEDNLHNRIGRLINKEMDKQHQRLEEARLHEQAEDFARQEKILKLISTELTRNTTRVVEMAVKTEIQNSVLPALETMTKTELKTAFNEQVASTLADLVSRQLPPELEKSLLRSSISNHYAGLLSSNLAPAIERQIKEILTTNFFQFHAQQTANMQQDLTRELRSELSLMKSEFAKWHSESLRNHEVGPTLVCLGFVD</sequence>
<dbReference type="GO" id="GO:0031087">
    <property type="term" value="P:deadenylation-independent decapping of nuclear-transcribed mRNA"/>
    <property type="evidence" value="ECO:0007669"/>
    <property type="project" value="InterPro"/>
</dbReference>
<name>A0A9W8MQ46_9AGAR</name>
<dbReference type="InterPro" id="IPR045152">
    <property type="entry name" value="EDC4-like"/>
</dbReference>
<dbReference type="SUPFAM" id="SSF50998">
    <property type="entry name" value="Quinoprotein alcohol dehydrogenase-like"/>
    <property type="match status" value="1"/>
</dbReference>
<dbReference type="Gene3D" id="2.130.10.10">
    <property type="entry name" value="YVTN repeat-like/Quinoprotein amine dehydrogenase"/>
    <property type="match status" value="1"/>
</dbReference>
<accession>A0A9W8MQ46</accession>
<dbReference type="Proteomes" id="UP001148786">
    <property type="component" value="Unassembled WGS sequence"/>
</dbReference>
<evidence type="ECO:0000256" key="2">
    <source>
        <dbReference type="ARBA" id="ARBA00022490"/>
    </source>
</evidence>
<gene>
    <name evidence="6" type="ORF">NLJ89_g11306</name>
</gene>
<keyword evidence="2" id="KW-0963">Cytoplasm</keyword>
<feature type="compositionally biased region" description="Polar residues" evidence="5">
    <location>
        <begin position="106"/>
        <end position="121"/>
    </location>
</feature>
<feature type="compositionally biased region" description="Pro residues" evidence="5">
    <location>
        <begin position="56"/>
        <end position="66"/>
    </location>
</feature>
<dbReference type="AlphaFoldDB" id="A0A9W8MQ46"/>
<keyword evidence="4" id="KW-0677">Repeat</keyword>
<evidence type="ECO:0000256" key="5">
    <source>
        <dbReference type="SAM" id="MobiDB-lite"/>
    </source>
</evidence>
<dbReference type="InterPro" id="IPR011047">
    <property type="entry name" value="Quinoprotein_ADH-like_sf"/>
</dbReference>
<feature type="compositionally biased region" description="Pro residues" evidence="5">
    <location>
        <begin position="168"/>
        <end position="185"/>
    </location>
</feature>
<dbReference type="OrthoDB" id="21128at2759"/>
<keyword evidence="7" id="KW-1185">Reference proteome</keyword>
<feature type="compositionally biased region" description="Polar residues" evidence="5">
    <location>
        <begin position="153"/>
        <end position="162"/>
    </location>
</feature>
<evidence type="ECO:0000256" key="4">
    <source>
        <dbReference type="ARBA" id="ARBA00022737"/>
    </source>
</evidence>
<comment type="subcellular location">
    <subcellularLocation>
        <location evidence="1">Cytoplasm</location>
    </subcellularLocation>
</comment>